<feature type="domain" description="Polysaccharide export protein N-terminal" evidence="16">
    <location>
        <begin position="48"/>
        <end position="143"/>
    </location>
</feature>
<keyword evidence="6 15" id="KW-0812">Transmembrane</keyword>
<accession>A0A1I3NL39</accession>
<proteinExistence type="inferred from homology"/>
<evidence type="ECO:0000256" key="11">
    <source>
        <dbReference type="ARBA" id="ARBA00023136"/>
    </source>
</evidence>
<feature type="transmembrane region" description="Helical" evidence="15">
    <location>
        <begin position="244"/>
        <end position="263"/>
    </location>
</feature>
<evidence type="ECO:0000256" key="8">
    <source>
        <dbReference type="ARBA" id="ARBA00023047"/>
    </source>
</evidence>
<evidence type="ECO:0000313" key="18">
    <source>
        <dbReference type="EMBL" id="SFJ09660.1"/>
    </source>
</evidence>
<evidence type="ECO:0000256" key="9">
    <source>
        <dbReference type="ARBA" id="ARBA00023065"/>
    </source>
</evidence>
<evidence type="ECO:0000256" key="12">
    <source>
        <dbReference type="ARBA" id="ARBA00023139"/>
    </source>
</evidence>
<evidence type="ECO:0000259" key="17">
    <source>
        <dbReference type="Pfam" id="PF22461"/>
    </source>
</evidence>
<evidence type="ECO:0000256" key="2">
    <source>
        <dbReference type="ARBA" id="ARBA00009450"/>
    </source>
</evidence>
<dbReference type="EMBL" id="FORQ01000004">
    <property type="protein sequence ID" value="SFJ09660.1"/>
    <property type="molecule type" value="Genomic_DNA"/>
</dbReference>
<evidence type="ECO:0000259" key="16">
    <source>
        <dbReference type="Pfam" id="PF02563"/>
    </source>
</evidence>
<keyword evidence="11 15" id="KW-0472">Membrane</keyword>
<evidence type="ECO:0000256" key="5">
    <source>
        <dbReference type="ARBA" id="ARBA00022597"/>
    </source>
</evidence>
<dbReference type="Pfam" id="PF22461">
    <property type="entry name" value="SLBB_2"/>
    <property type="match status" value="1"/>
</dbReference>
<evidence type="ECO:0000256" key="3">
    <source>
        <dbReference type="ARBA" id="ARBA00022448"/>
    </source>
</evidence>
<protein>
    <submittedName>
        <fullName evidence="18">Polysaccharide export outer membrane protein</fullName>
    </submittedName>
</protein>
<keyword evidence="19" id="KW-1185">Reference proteome</keyword>
<keyword evidence="8" id="KW-0625">Polysaccharide transport</keyword>
<dbReference type="Pfam" id="PF02563">
    <property type="entry name" value="Poly_export"/>
    <property type="match status" value="1"/>
</dbReference>
<keyword evidence="7" id="KW-0732">Signal</keyword>
<dbReference type="Gene3D" id="3.10.560.10">
    <property type="entry name" value="Outer membrane lipoprotein wza domain like"/>
    <property type="match status" value="1"/>
</dbReference>
<evidence type="ECO:0000256" key="7">
    <source>
        <dbReference type="ARBA" id="ARBA00022729"/>
    </source>
</evidence>
<dbReference type="GO" id="GO:0006811">
    <property type="term" value="P:monoatomic ion transport"/>
    <property type="evidence" value="ECO:0007669"/>
    <property type="project" value="UniProtKB-KW"/>
</dbReference>
<dbReference type="GO" id="GO:0015159">
    <property type="term" value="F:polysaccharide transmembrane transporter activity"/>
    <property type="evidence" value="ECO:0007669"/>
    <property type="project" value="InterPro"/>
</dbReference>
<sequence>MMNRKFWLLFSGILLFLHSCKTRDKADGLNYMQNAEQIATAAASSQLNTVQKGDQLVIFVTAKNMEVVKPFNQAYYSSQNSISTTPSSSNSTEKTYLVNSEGDIDFPILGTINTTNKTLEEVKNDLTQRITAYVKNPTVTVRLANFKVTVLGEVTRPGQYSLPEVNPTLLSAIGIAGDLTMYGKREDVLIVRNVDGQPTKERVNLLDANFVNSPYFYLKQGDVIYVSSNETKAKIARQDPNTSIYLAVAGTLIGLAGIFITIFKK</sequence>
<dbReference type="GO" id="GO:0015288">
    <property type="term" value="F:porin activity"/>
    <property type="evidence" value="ECO:0007669"/>
    <property type="project" value="UniProtKB-KW"/>
</dbReference>
<evidence type="ECO:0000313" key="19">
    <source>
        <dbReference type="Proteomes" id="UP000242560"/>
    </source>
</evidence>
<keyword evidence="12" id="KW-0564">Palmitate</keyword>
<dbReference type="GO" id="GO:0046930">
    <property type="term" value="C:pore complex"/>
    <property type="evidence" value="ECO:0007669"/>
    <property type="project" value="UniProtKB-KW"/>
</dbReference>
<evidence type="ECO:0000256" key="1">
    <source>
        <dbReference type="ARBA" id="ARBA00004571"/>
    </source>
</evidence>
<dbReference type="InterPro" id="IPR049712">
    <property type="entry name" value="Poly_export"/>
</dbReference>
<comment type="similarity">
    <text evidence="2">Belongs to the BexD/CtrA/VexA family.</text>
</comment>
<keyword evidence="5" id="KW-0762">Sugar transport</keyword>
<organism evidence="18 19">
    <name type="scientific">Kaistella treverensis</name>
    <dbReference type="NCBI Taxonomy" id="631455"/>
    <lineage>
        <taxon>Bacteria</taxon>
        <taxon>Pseudomonadati</taxon>
        <taxon>Bacteroidota</taxon>
        <taxon>Flavobacteriia</taxon>
        <taxon>Flavobacteriales</taxon>
        <taxon>Weeksellaceae</taxon>
        <taxon>Chryseobacterium group</taxon>
        <taxon>Kaistella</taxon>
    </lineage>
</organism>
<keyword evidence="15" id="KW-1133">Transmembrane helix</keyword>
<reference evidence="19" key="1">
    <citation type="submission" date="2016-10" db="EMBL/GenBank/DDBJ databases">
        <authorList>
            <person name="Varghese N."/>
            <person name="Submissions S."/>
        </authorList>
    </citation>
    <scope>NUCLEOTIDE SEQUENCE [LARGE SCALE GENOMIC DNA]</scope>
    <source>
        <strain evidence="19">DSM 22251</strain>
    </source>
</reference>
<keyword evidence="4" id="KW-1134">Transmembrane beta strand</keyword>
<keyword evidence="13" id="KW-0998">Cell outer membrane</keyword>
<keyword evidence="9" id="KW-0406">Ion transport</keyword>
<dbReference type="GO" id="GO:0009279">
    <property type="term" value="C:cell outer membrane"/>
    <property type="evidence" value="ECO:0007669"/>
    <property type="project" value="UniProtKB-SubCell"/>
</dbReference>
<evidence type="ECO:0000256" key="6">
    <source>
        <dbReference type="ARBA" id="ARBA00022692"/>
    </source>
</evidence>
<dbReference type="PANTHER" id="PTHR33619">
    <property type="entry name" value="POLYSACCHARIDE EXPORT PROTEIN GFCE-RELATED"/>
    <property type="match status" value="1"/>
</dbReference>
<evidence type="ECO:0000256" key="13">
    <source>
        <dbReference type="ARBA" id="ARBA00023237"/>
    </source>
</evidence>
<dbReference type="AlphaFoldDB" id="A0A1I3NL39"/>
<dbReference type="InterPro" id="IPR054765">
    <property type="entry name" value="SLBB_dom"/>
</dbReference>
<feature type="domain" description="SLBB" evidence="17">
    <location>
        <begin position="147"/>
        <end position="226"/>
    </location>
</feature>
<evidence type="ECO:0000256" key="10">
    <source>
        <dbReference type="ARBA" id="ARBA00023114"/>
    </source>
</evidence>
<evidence type="ECO:0000256" key="15">
    <source>
        <dbReference type="SAM" id="Phobius"/>
    </source>
</evidence>
<dbReference type="Proteomes" id="UP000242560">
    <property type="component" value="Unassembled WGS sequence"/>
</dbReference>
<dbReference type="InterPro" id="IPR003715">
    <property type="entry name" value="Poly_export_N"/>
</dbReference>
<keyword evidence="10" id="KW-0626">Porin</keyword>
<keyword evidence="3" id="KW-0813">Transport</keyword>
<gene>
    <name evidence="18" type="ORF">SAMN05421638_2139</name>
</gene>
<evidence type="ECO:0000256" key="14">
    <source>
        <dbReference type="ARBA" id="ARBA00023288"/>
    </source>
</evidence>
<dbReference type="PANTHER" id="PTHR33619:SF3">
    <property type="entry name" value="POLYSACCHARIDE EXPORT PROTEIN GFCE-RELATED"/>
    <property type="match status" value="1"/>
</dbReference>
<evidence type="ECO:0000256" key="4">
    <source>
        <dbReference type="ARBA" id="ARBA00022452"/>
    </source>
</evidence>
<comment type="subcellular location">
    <subcellularLocation>
        <location evidence="1">Cell outer membrane</location>
        <topology evidence="1">Multi-pass membrane protein</topology>
    </subcellularLocation>
</comment>
<keyword evidence="14" id="KW-0449">Lipoprotein</keyword>
<name>A0A1I3NL39_9FLAO</name>